<keyword evidence="6 13" id="KW-0418">Kinase</keyword>
<evidence type="ECO:0000256" key="2">
    <source>
        <dbReference type="ARBA" id="ARBA00012438"/>
    </source>
</evidence>
<dbReference type="Pfam" id="PF00512">
    <property type="entry name" value="HisKA"/>
    <property type="match status" value="1"/>
</dbReference>
<dbReference type="EMBL" id="LGUF01000007">
    <property type="protein sequence ID" value="KON90320.1"/>
    <property type="molecule type" value="Genomic_DNA"/>
</dbReference>
<dbReference type="SUPFAM" id="SSF55874">
    <property type="entry name" value="ATPase domain of HSP90 chaperone/DNA topoisomerase II/histidine kinase"/>
    <property type="match status" value="1"/>
</dbReference>
<dbReference type="SMART" id="SM00388">
    <property type="entry name" value="HisKA"/>
    <property type="match status" value="1"/>
</dbReference>
<dbReference type="InterPro" id="IPR036097">
    <property type="entry name" value="HisK_dim/P_sf"/>
</dbReference>
<dbReference type="PROSITE" id="PS50113">
    <property type="entry name" value="PAC"/>
    <property type="match status" value="2"/>
</dbReference>
<dbReference type="SUPFAM" id="SSF47384">
    <property type="entry name" value="Homodimeric domain of signal transducing histidine kinase"/>
    <property type="match status" value="1"/>
</dbReference>
<evidence type="ECO:0000259" key="12">
    <source>
        <dbReference type="PROSITE" id="PS50113"/>
    </source>
</evidence>
<accession>A0A0M0GK72</accession>
<evidence type="ECO:0000256" key="3">
    <source>
        <dbReference type="ARBA" id="ARBA00022553"/>
    </source>
</evidence>
<dbReference type="GO" id="GO:0030435">
    <property type="term" value="P:sporulation resulting in formation of a cellular spore"/>
    <property type="evidence" value="ECO:0007669"/>
    <property type="project" value="UniProtKB-KW"/>
</dbReference>
<dbReference type="InterPro" id="IPR001610">
    <property type="entry name" value="PAC"/>
</dbReference>
<dbReference type="Pfam" id="PF02518">
    <property type="entry name" value="HATPase_c"/>
    <property type="match status" value="1"/>
</dbReference>
<evidence type="ECO:0000256" key="1">
    <source>
        <dbReference type="ARBA" id="ARBA00000085"/>
    </source>
</evidence>
<dbReference type="Gene3D" id="3.30.565.10">
    <property type="entry name" value="Histidine kinase-like ATPase, C-terminal domain"/>
    <property type="match status" value="1"/>
</dbReference>
<dbReference type="InterPro" id="IPR013656">
    <property type="entry name" value="PAS_4"/>
</dbReference>
<dbReference type="CDD" id="cd00082">
    <property type="entry name" value="HisKA"/>
    <property type="match status" value="1"/>
</dbReference>
<organism evidence="13 14">
    <name type="scientific">Sporosarcina globispora</name>
    <name type="common">Bacillus globisporus</name>
    <dbReference type="NCBI Taxonomy" id="1459"/>
    <lineage>
        <taxon>Bacteria</taxon>
        <taxon>Bacillati</taxon>
        <taxon>Bacillota</taxon>
        <taxon>Bacilli</taxon>
        <taxon>Bacillales</taxon>
        <taxon>Caryophanaceae</taxon>
        <taxon>Sporosarcina</taxon>
    </lineage>
</organism>
<dbReference type="SMART" id="SM00387">
    <property type="entry name" value="HATPase_c"/>
    <property type="match status" value="1"/>
</dbReference>
<dbReference type="InterPro" id="IPR035965">
    <property type="entry name" value="PAS-like_dom_sf"/>
</dbReference>
<keyword evidence="3" id="KW-0597">Phosphoprotein</keyword>
<dbReference type="InterPro" id="IPR003594">
    <property type="entry name" value="HATPase_dom"/>
</dbReference>
<dbReference type="InterPro" id="IPR004358">
    <property type="entry name" value="Sig_transdc_His_kin-like_C"/>
</dbReference>
<proteinExistence type="predicted"/>
<dbReference type="Gene3D" id="1.10.287.130">
    <property type="match status" value="1"/>
</dbReference>
<evidence type="ECO:0000259" key="10">
    <source>
        <dbReference type="PROSITE" id="PS50109"/>
    </source>
</evidence>
<keyword evidence="8" id="KW-0749">Sporulation</keyword>
<evidence type="ECO:0000256" key="9">
    <source>
        <dbReference type="ARBA" id="ARBA00023012"/>
    </source>
</evidence>
<dbReference type="Proteomes" id="UP000037109">
    <property type="component" value="Unassembled WGS sequence"/>
</dbReference>
<dbReference type="PANTHER" id="PTHR43065">
    <property type="entry name" value="SENSOR HISTIDINE KINASE"/>
    <property type="match status" value="1"/>
</dbReference>
<evidence type="ECO:0000256" key="7">
    <source>
        <dbReference type="ARBA" id="ARBA00022840"/>
    </source>
</evidence>
<dbReference type="InterPro" id="IPR003661">
    <property type="entry name" value="HisK_dim/P_dom"/>
</dbReference>
<dbReference type="CDD" id="cd00130">
    <property type="entry name" value="PAS"/>
    <property type="match status" value="2"/>
</dbReference>
<dbReference type="InterPro" id="IPR000700">
    <property type="entry name" value="PAS-assoc_C"/>
</dbReference>
<dbReference type="Pfam" id="PF08448">
    <property type="entry name" value="PAS_4"/>
    <property type="match status" value="1"/>
</dbReference>
<keyword evidence="4" id="KW-0808">Transferase</keyword>
<feature type="domain" description="Histidine kinase" evidence="10">
    <location>
        <begin position="282"/>
        <end position="488"/>
    </location>
</feature>
<dbReference type="InterPro" id="IPR036890">
    <property type="entry name" value="HATPase_C_sf"/>
</dbReference>
<keyword evidence="7" id="KW-0067">ATP-binding</keyword>
<dbReference type="PANTHER" id="PTHR43065:SF34">
    <property type="entry name" value="SPORULATION KINASE A"/>
    <property type="match status" value="1"/>
</dbReference>
<dbReference type="CDD" id="cd00075">
    <property type="entry name" value="HATPase"/>
    <property type="match status" value="1"/>
</dbReference>
<evidence type="ECO:0000256" key="5">
    <source>
        <dbReference type="ARBA" id="ARBA00022741"/>
    </source>
</evidence>
<protein>
    <recommendedName>
        <fullName evidence="2">histidine kinase</fullName>
        <ecNumber evidence="2">2.7.13.3</ecNumber>
    </recommendedName>
</protein>
<feature type="domain" description="PAC" evidence="12">
    <location>
        <begin position="84"/>
        <end position="138"/>
    </location>
</feature>
<feature type="domain" description="PAS" evidence="11">
    <location>
        <begin position="14"/>
        <end position="71"/>
    </location>
</feature>
<dbReference type="PRINTS" id="PR00344">
    <property type="entry name" value="BCTRLSENSOR"/>
</dbReference>
<keyword evidence="9" id="KW-0902">Two-component regulatory system</keyword>
<keyword evidence="14" id="KW-1185">Reference proteome</keyword>
<dbReference type="PROSITE" id="PS50109">
    <property type="entry name" value="HIS_KIN"/>
    <property type="match status" value="1"/>
</dbReference>
<dbReference type="GO" id="GO:0000155">
    <property type="term" value="F:phosphorelay sensor kinase activity"/>
    <property type="evidence" value="ECO:0007669"/>
    <property type="project" value="InterPro"/>
</dbReference>
<dbReference type="Pfam" id="PF13426">
    <property type="entry name" value="PAS_9"/>
    <property type="match status" value="1"/>
</dbReference>
<comment type="catalytic activity">
    <reaction evidence="1">
        <text>ATP + protein L-histidine = ADP + protein N-phospho-L-histidine.</text>
        <dbReference type="EC" id="2.7.13.3"/>
    </reaction>
</comment>
<dbReference type="EC" id="2.7.13.3" evidence="2"/>
<dbReference type="SMART" id="SM00091">
    <property type="entry name" value="PAS"/>
    <property type="match status" value="2"/>
</dbReference>
<reference evidence="14" key="1">
    <citation type="submission" date="2015-07" db="EMBL/GenBank/DDBJ databases">
        <title>Fjat-10036 dsm4.</title>
        <authorList>
            <person name="Liu B."/>
            <person name="Wang J."/>
            <person name="Zhu Y."/>
            <person name="Liu G."/>
            <person name="Chen Q."/>
            <person name="Chen Z."/>
            <person name="Lan J."/>
            <person name="Che J."/>
            <person name="Ge C."/>
            <person name="Shi H."/>
            <person name="Pan Z."/>
            <person name="Liu X."/>
        </authorList>
    </citation>
    <scope>NUCLEOTIDE SEQUENCE [LARGE SCALE GENOMIC DNA]</scope>
    <source>
        <strain evidence="14">DSM 4</strain>
    </source>
</reference>
<gene>
    <name evidence="13" type="ORF">AF332_15020</name>
</gene>
<dbReference type="AlphaFoldDB" id="A0A0M0GK72"/>
<evidence type="ECO:0000313" key="13">
    <source>
        <dbReference type="EMBL" id="KON90320.1"/>
    </source>
</evidence>
<evidence type="ECO:0000256" key="4">
    <source>
        <dbReference type="ARBA" id="ARBA00022679"/>
    </source>
</evidence>
<dbReference type="SMART" id="SM00086">
    <property type="entry name" value="PAC"/>
    <property type="match status" value="2"/>
</dbReference>
<dbReference type="STRING" id="1459.AF332_15020"/>
<evidence type="ECO:0000313" key="14">
    <source>
        <dbReference type="Proteomes" id="UP000037109"/>
    </source>
</evidence>
<dbReference type="GO" id="GO:0005524">
    <property type="term" value="F:ATP binding"/>
    <property type="evidence" value="ECO:0007669"/>
    <property type="project" value="UniProtKB-KW"/>
</dbReference>
<name>A0A0M0GK72_SPOGL</name>
<comment type="caution">
    <text evidence="13">The sequence shown here is derived from an EMBL/GenBank/DDBJ whole genome shotgun (WGS) entry which is preliminary data.</text>
</comment>
<dbReference type="Gene3D" id="3.30.450.20">
    <property type="entry name" value="PAS domain"/>
    <property type="match status" value="2"/>
</dbReference>
<keyword evidence="5" id="KW-0547">Nucleotide-binding</keyword>
<feature type="domain" description="PAC" evidence="12">
    <location>
        <begin position="217"/>
        <end position="269"/>
    </location>
</feature>
<evidence type="ECO:0000256" key="8">
    <source>
        <dbReference type="ARBA" id="ARBA00022969"/>
    </source>
</evidence>
<dbReference type="PATRIC" id="fig|1459.3.peg.3242"/>
<dbReference type="SUPFAM" id="SSF55785">
    <property type="entry name" value="PYP-like sensor domain (PAS domain)"/>
    <property type="match status" value="2"/>
</dbReference>
<dbReference type="FunFam" id="1.10.287.130:FF:000040">
    <property type="entry name" value="PAS domain-containing sensor histidine kinase"/>
    <property type="match status" value="1"/>
</dbReference>
<sequence>MTKNKQMEEDLQSTKQQLDLFLKNTVDSIIIFDLQRNFIKVNEAFEEVFGWKEPEVIGRELPIIPDFLQEKCTEFLQTIVKNRHVMSFETIRQRKDGSLIEVSCFVSPIVNAKGNVTAFASILRDITEHKRMEVALKESEKRLRTLINAMPDLVVFKDGEGRWLEANDQTLSYFDFKDVPYYGKKDSELAVYNPLHKETLSNCEKTDQEAWENGRVTRGEEVILQPGGKFIIFDVIKIPIFYSDGTRKGIVAIGRDITELKKTEELLRKSEKLAVVGQLSAGIAHEIRNPLTSLKGFLSLLQSSIEKSNEWYLDVMVSEINRIESITNQFMAVAKPQAITIQLQDLRMLIDQVCVVVYPEATLNNIQIIIDTEADIPLIQCEVNQLKQVFINIIKNAIEAMKNGGEIVVQIMKHDDNFVLFRCIDQGCGIPKERIPYLGEPFYSLKEKGTGLGLMMCYKIIEEHQGKITIESEINKGTTVDVILPIPSYCNNRH</sequence>
<evidence type="ECO:0000259" key="11">
    <source>
        <dbReference type="PROSITE" id="PS50112"/>
    </source>
</evidence>
<dbReference type="NCBIfam" id="TIGR00229">
    <property type="entry name" value="sensory_box"/>
    <property type="match status" value="2"/>
</dbReference>
<feature type="domain" description="PAS" evidence="11">
    <location>
        <begin position="139"/>
        <end position="214"/>
    </location>
</feature>
<dbReference type="InterPro" id="IPR000014">
    <property type="entry name" value="PAS"/>
</dbReference>
<dbReference type="PROSITE" id="PS50112">
    <property type="entry name" value="PAS"/>
    <property type="match status" value="2"/>
</dbReference>
<evidence type="ECO:0000256" key="6">
    <source>
        <dbReference type="ARBA" id="ARBA00022777"/>
    </source>
</evidence>
<dbReference type="InterPro" id="IPR005467">
    <property type="entry name" value="His_kinase_dom"/>
</dbReference>